<evidence type="ECO:0000256" key="8">
    <source>
        <dbReference type="SAM" id="SignalP"/>
    </source>
</evidence>
<evidence type="ECO:0000256" key="1">
    <source>
        <dbReference type="ARBA" id="ARBA00022670"/>
    </source>
</evidence>
<dbReference type="InterPro" id="IPR018114">
    <property type="entry name" value="TRYPSIN_HIS"/>
</dbReference>
<dbReference type="PANTHER" id="PTHR24253">
    <property type="entry name" value="TRANSMEMBRANE PROTEASE SERINE"/>
    <property type="match status" value="1"/>
</dbReference>
<protein>
    <submittedName>
        <fullName evidence="11">Serine protease 27-like</fullName>
    </submittedName>
</protein>
<keyword evidence="5" id="KW-1015">Disulfide bond</keyword>
<dbReference type="GO" id="GO:0006508">
    <property type="term" value="P:proteolysis"/>
    <property type="evidence" value="ECO:0007669"/>
    <property type="project" value="UniProtKB-KW"/>
</dbReference>
<dbReference type="AlphaFoldDB" id="A0A6P8F1S3"/>
<proteinExistence type="predicted"/>
<keyword evidence="2 8" id="KW-0732">Signal</keyword>
<dbReference type="GO" id="GO:0004252">
    <property type="term" value="F:serine-type endopeptidase activity"/>
    <property type="evidence" value="ECO:0007669"/>
    <property type="project" value="InterPro"/>
</dbReference>
<evidence type="ECO:0000256" key="7">
    <source>
        <dbReference type="RuleBase" id="RU363034"/>
    </source>
</evidence>
<keyword evidence="4 7" id="KW-0720">Serine protease</keyword>
<reference evidence="11" key="1">
    <citation type="submission" date="2025-08" db="UniProtKB">
        <authorList>
            <consortium name="RefSeq"/>
        </authorList>
    </citation>
    <scope>IDENTIFICATION</scope>
</reference>
<organism evidence="10 11">
    <name type="scientific">Clupea harengus</name>
    <name type="common">Atlantic herring</name>
    <dbReference type="NCBI Taxonomy" id="7950"/>
    <lineage>
        <taxon>Eukaryota</taxon>
        <taxon>Metazoa</taxon>
        <taxon>Chordata</taxon>
        <taxon>Craniata</taxon>
        <taxon>Vertebrata</taxon>
        <taxon>Euteleostomi</taxon>
        <taxon>Actinopterygii</taxon>
        <taxon>Neopterygii</taxon>
        <taxon>Teleostei</taxon>
        <taxon>Clupei</taxon>
        <taxon>Clupeiformes</taxon>
        <taxon>Clupeoidei</taxon>
        <taxon>Clupeidae</taxon>
        <taxon>Clupea</taxon>
    </lineage>
</organism>
<keyword evidence="1 7" id="KW-0645">Protease</keyword>
<dbReference type="CDD" id="cd00190">
    <property type="entry name" value="Tryp_SPc"/>
    <property type="match status" value="1"/>
</dbReference>
<evidence type="ECO:0000313" key="10">
    <source>
        <dbReference type="Proteomes" id="UP000515152"/>
    </source>
</evidence>
<dbReference type="InterPro" id="IPR001254">
    <property type="entry name" value="Trypsin_dom"/>
</dbReference>
<feature type="signal peptide" evidence="8">
    <location>
        <begin position="1"/>
        <end position="25"/>
    </location>
</feature>
<evidence type="ECO:0000313" key="11">
    <source>
        <dbReference type="RefSeq" id="XP_031417092.1"/>
    </source>
</evidence>
<dbReference type="PANTHER" id="PTHR24253:SF144">
    <property type="entry name" value="CHYMOTRYPSIN-LIKE PROTEASE CTRL-1-RELATED"/>
    <property type="match status" value="1"/>
</dbReference>
<dbReference type="PRINTS" id="PR00722">
    <property type="entry name" value="CHYMOTRYPSIN"/>
</dbReference>
<dbReference type="GeneID" id="116218707"/>
<dbReference type="Pfam" id="PF00089">
    <property type="entry name" value="Trypsin"/>
    <property type="match status" value="1"/>
</dbReference>
<evidence type="ECO:0000256" key="4">
    <source>
        <dbReference type="ARBA" id="ARBA00022825"/>
    </source>
</evidence>
<evidence type="ECO:0000256" key="5">
    <source>
        <dbReference type="ARBA" id="ARBA00023157"/>
    </source>
</evidence>
<dbReference type="RefSeq" id="XP_031417092.1">
    <property type="nucleotide sequence ID" value="XM_031561232.2"/>
</dbReference>
<dbReference type="PROSITE" id="PS00134">
    <property type="entry name" value="TRYPSIN_HIS"/>
    <property type="match status" value="1"/>
</dbReference>
<accession>A0A6P8F1S3</accession>
<evidence type="ECO:0000259" key="9">
    <source>
        <dbReference type="PROSITE" id="PS50240"/>
    </source>
</evidence>
<dbReference type="SMART" id="SM00020">
    <property type="entry name" value="Tryp_SPc"/>
    <property type="match status" value="1"/>
</dbReference>
<feature type="chain" id="PRO_5028356298" evidence="8">
    <location>
        <begin position="26"/>
        <end position="278"/>
    </location>
</feature>
<gene>
    <name evidence="11" type="primary">LOC116218707</name>
</gene>
<feature type="domain" description="Peptidase S1" evidence="9">
    <location>
        <begin position="32"/>
        <end position="276"/>
    </location>
</feature>
<dbReference type="PROSITE" id="PS00135">
    <property type="entry name" value="TRYPSIN_SER"/>
    <property type="match status" value="1"/>
</dbReference>
<keyword evidence="10" id="KW-1185">Reference proteome</keyword>
<dbReference type="Proteomes" id="UP000515152">
    <property type="component" value="Chromosome 23"/>
</dbReference>
<evidence type="ECO:0000256" key="6">
    <source>
        <dbReference type="ARBA" id="ARBA00023180"/>
    </source>
</evidence>
<dbReference type="InterPro" id="IPR001314">
    <property type="entry name" value="Peptidase_S1A"/>
</dbReference>
<dbReference type="Gene3D" id="2.40.10.10">
    <property type="entry name" value="Trypsin-like serine proteases"/>
    <property type="match status" value="1"/>
</dbReference>
<dbReference type="InterPro" id="IPR009003">
    <property type="entry name" value="Peptidase_S1_PA"/>
</dbReference>
<name>A0A6P8F1S3_CLUHA</name>
<dbReference type="PROSITE" id="PS50240">
    <property type="entry name" value="TRYPSIN_DOM"/>
    <property type="match status" value="1"/>
</dbReference>
<keyword evidence="3 7" id="KW-0378">Hydrolase</keyword>
<dbReference type="InterPro" id="IPR043504">
    <property type="entry name" value="Peptidase_S1_PA_chymotrypsin"/>
</dbReference>
<dbReference type="KEGG" id="char:116218707"/>
<dbReference type="OrthoDB" id="10002959at2759"/>
<evidence type="ECO:0000256" key="3">
    <source>
        <dbReference type="ARBA" id="ARBA00022801"/>
    </source>
</evidence>
<evidence type="ECO:0000256" key="2">
    <source>
        <dbReference type="ARBA" id="ARBA00022729"/>
    </source>
</evidence>
<keyword evidence="6" id="KW-0325">Glycoprotein</keyword>
<sequence length="278" mass="30422">MLIDMGLRTLLAVTVLLCTDSCCLCARWRSSIIGGRDARRGAWPWMVYLEIHISAAFQEKCGGSLVSDQWVMTAGHCWKEEVVLERSFARVGELSLKEPSGKVVKLKLKRLVLHPDYNIQKNAKMVYNDIALVQLQEAVPFSDTVAPVVLPSPRDVFSANAECWVTGWGYVSQNQALGGKQTLQELQLPLVDESKCLQLYPLKTSSQLCAGDLKGGKDSCSGDSGGPLVCRPAGEVERKFVQVGIVSVGRGCAHKGRAGLYTRVSSYLQFINDTIKTG</sequence>
<dbReference type="FunFam" id="2.40.10.10:FF:000024">
    <property type="entry name" value="Serine protease 53"/>
    <property type="match status" value="1"/>
</dbReference>
<dbReference type="SUPFAM" id="SSF50494">
    <property type="entry name" value="Trypsin-like serine proteases"/>
    <property type="match status" value="1"/>
</dbReference>
<dbReference type="InterPro" id="IPR033116">
    <property type="entry name" value="TRYPSIN_SER"/>
</dbReference>